<dbReference type="Gene3D" id="1.20.80.10">
    <property type="match status" value="1"/>
</dbReference>
<evidence type="ECO:0000256" key="1">
    <source>
        <dbReference type="ARBA" id="ARBA00004275"/>
    </source>
</evidence>
<gene>
    <name evidence="6" type="ORF">A3Q56_04203</name>
</gene>
<dbReference type="PANTHER" id="PTHR43684">
    <property type="match status" value="1"/>
</dbReference>
<dbReference type="InterPro" id="IPR029045">
    <property type="entry name" value="ClpP/crotonase-like_dom_sf"/>
</dbReference>
<evidence type="ECO:0000259" key="5">
    <source>
        <dbReference type="PROSITE" id="PS51228"/>
    </source>
</evidence>
<dbReference type="InterPro" id="IPR014352">
    <property type="entry name" value="FERM/acyl-CoA-bd_prot_sf"/>
</dbReference>
<dbReference type="Pfam" id="PF00887">
    <property type="entry name" value="ACBP"/>
    <property type="match status" value="1"/>
</dbReference>
<comment type="subcellular location">
    <subcellularLocation>
        <location evidence="1">Peroxisome</location>
    </subcellularLocation>
</comment>
<dbReference type="InterPro" id="IPR051053">
    <property type="entry name" value="ECH/Chromodomain_protein"/>
</dbReference>
<protein>
    <submittedName>
        <fullName evidence="6">D3,D2-enoyl-CoA isomerase</fullName>
    </submittedName>
</protein>
<dbReference type="Pfam" id="PF00378">
    <property type="entry name" value="ECH_1"/>
    <property type="match status" value="1"/>
</dbReference>
<dbReference type="GO" id="GO:0004165">
    <property type="term" value="F:delta(3)-delta(2)-enoyl-CoA isomerase activity"/>
    <property type="evidence" value="ECO:0007669"/>
    <property type="project" value="UniProtKB-ARBA"/>
</dbReference>
<dbReference type="InterPro" id="IPR035984">
    <property type="entry name" value="Acyl-CoA-binding_sf"/>
</dbReference>
<dbReference type="SUPFAM" id="SSF52096">
    <property type="entry name" value="ClpP/crotonase"/>
    <property type="match status" value="1"/>
</dbReference>
<dbReference type="Pfam" id="PF15054">
    <property type="entry name" value="DUF4535"/>
    <property type="match status" value="1"/>
</dbReference>
<keyword evidence="3 6" id="KW-0413">Isomerase</keyword>
<dbReference type="GO" id="GO:0000062">
    <property type="term" value="F:fatty-acyl-CoA binding"/>
    <property type="evidence" value="ECO:0007669"/>
    <property type="project" value="InterPro"/>
</dbReference>
<dbReference type="Gene3D" id="3.90.226.10">
    <property type="entry name" value="2-enoyl-CoA Hydratase, Chain A, domain 1"/>
    <property type="match status" value="1"/>
</dbReference>
<keyword evidence="2" id="KW-0576">Peroxisome</keyword>
<sequence>MRPLHESLKSGTNISDINQDNSRNSDYRFINKDKLKSKSIVMEVDKDITDVSKNHTMHFNFPLDTSVDPSILKDSNQDNMDTNSNSPTTTKEFKYTKKSYQENIPEPNPTIMEPSFSSHFKRNNLETDQCAMSNDNKHFSEENKWDILKMFGKMTVYENMLKKSEENYILKSKSVDIAETSKQNASNNVVNTIKRNRRKSKPRHLNTLQLETFSDKNINQPLINKTTQNYVPLLNNVVNVANSFDAIDSQKTNNYYNFLYNLSKYKKTLKDNNVDVSKYTYKLSQLSESNPLFSRIINQSLDKSHIDNTDKLHTVSQQLASSYPSYDLPLNSMYPNAQLQIKSKSYHQLPYFGFRCLWPCCNVIQASVNQIKKHINEVHLRHNPTLSKKTEDLCYTPIPKEVLNLNIYEDSKGLANSLPIQPINYNFDHDYQKKRSIQQNLSFNLNNENLNRTEMNIKNMKNMCKPKNTQRPFRKRSDIKKCRKVYGMDKRDLWCTQCKWKKACSRFVELKKQISLIKWKSGINNEFTESLKKLDLLKNVTNSEKLKLYGLYKQATIGKCNTSKPSLTDLIGKAKWAAWNKCAKFTKTEAEKEYTLLVEKIYNKSNLMNMVNDGFISTLINNGTLEIKLNNEKKLNCLSKHTYLGITQILNQVKDDPKIKSVALTGQGNYFSSGNDVTSIAQEIVQNEGNNENMIIYFTTVVKNFVKSIIDFSKPLVALINGPAIGISVTILPLFDYVLASEQATFQTPFTNMGLCPEGCSTLTFFNLMGLSKATEILLFEKTLTAQEAFNVNLVNKFVPLSEFENESKLILEKINKFNVETLRKNKKMMRFFHLEKLHSHNEIEMNAVKDRLKSKESKEAAQKFLKNFVFFLGVYVGVYIDQNYSLPKVGDPKSLYKGAIRIMDNYKKDDSKDDK</sequence>
<accession>A0A177B1C5</accession>
<dbReference type="AlphaFoldDB" id="A0A177B1C5"/>
<dbReference type="PANTHER" id="PTHR43684:SF1">
    <property type="entry name" value="ENOYL-COA DELTA ISOMERASE 2"/>
    <property type="match status" value="1"/>
</dbReference>
<evidence type="ECO:0000313" key="6">
    <source>
        <dbReference type="EMBL" id="OAF68068.1"/>
    </source>
</evidence>
<dbReference type="InterPro" id="IPR027854">
    <property type="entry name" value="STMP1"/>
</dbReference>
<dbReference type="OrthoDB" id="409763at2759"/>
<dbReference type="SUPFAM" id="SSF47027">
    <property type="entry name" value="Acyl-CoA binding protein"/>
    <property type="match status" value="1"/>
</dbReference>
<dbReference type="Gene3D" id="1.10.12.10">
    <property type="entry name" value="Lyase 2-enoyl-coa Hydratase, Chain A, domain 2"/>
    <property type="match status" value="1"/>
</dbReference>
<name>A0A177B1C5_9BILA</name>
<dbReference type="SMR" id="A0A177B1C5"/>
<feature type="domain" description="ACB" evidence="5">
    <location>
        <begin position="523"/>
        <end position="607"/>
    </location>
</feature>
<dbReference type="InterPro" id="IPR000582">
    <property type="entry name" value="Acyl-CoA-binding_protein"/>
</dbReference>
<organism evidence="6 7">
    <name type="scientific">Intoshia linei</name>
    <dbReference type="NCBI Taxonomy" id="1819745"/>
    <lineage>
        <taxon>Eukaryota</taxon>
        <taxon>Metazoa</taxon>
        <taxon>Spiralia</taxon>
        <taxon>Lophotrochozoa</taxon>
        <taxon>Mesozoa</taxon>
        <taxon>Orthonectida</taxon>
        <taxon>Rhopaluridae</taxon>
        <taxon>Intoshia</taxon>
    </lineage>
</organism>
<evidence type="ECO:0000256" key="3">
    <source>
        <dbReference type="ARBA" id="ARBA00023235"/>
    </source>
</evidence>
<reference evidence="6 7" key="1">
    <citation type="submission" date="2016-04" db="EMBL/GenBank/DDBJ databases">
        <title>The genome of Intoshia linei affirms orthonectids as highly simplified spiralians.</title>
        <authorList>
            <person name="Mikhailov K.V."/>
            <person name="Slusarev G.S."/>
            <person name="Nikitin M.A."/>
            <person name="Logacheva M.D."/>
            <person name="Penin A."/>
            <person name="Aleoshin V."/>
            <person name="Panchin Y.V."/>
        </authorList>
    </citation>
    <scope>NUCLEOTIDE SEQUENCE [LARGE SCALE GENOMIC DNA]</scope>
    <source>
        <strain evidence="6">Intl2013</strain>
        <tissue evidence="6">Whole animal</tissue>
    </source>
</reference>
<feature type="compositionally biased region" description="Polar residues" evidence="4">
    <location>
        <begin position="9"/>
        <end position="22"/>
    </location>
</feature>
<feature type="region of interest" description="Disordered" evidence="4">
    <location>
        <begin position="1"/>
        <end position="25"/>
    </location>
</feature>
<proteinExistence type="predicted"/>
<evidence type="ECO:0000256" key="4">
    <source>
        <dbReference type="SAM" id="MobiDB-lite"/>
    </source>
</evidence>
<dbReference type="EMBL" id="LWCA01000519">
    <property type="protein sequence ID" value="OAF68068.1"/>
    <property type="molecule type" value="Genomic_DNA"/>
</dbReference>
<dbReference type="InterPro" id="IPR014748">
    <property type="entry name" value="Enoyl-CoA_hydra_C"/>
</dbReference>
<evidence type="ECO:0000313" key="7">
    <source>
        <dbReference type="Proteomes" id="UP000078046"/>
    </source>
</evidence>
<keyword evidence="7" id="KW-1185">Reference proteome</keyword>
<evidence type="ECO:0000256" key="2">
    <source>
        <dbReference type="ARBA" id="ARBA00023140"/>
    </source>
</evidence>
<dbReference type="SMART" id="SM01366">
    <property type="entry name" value="c-clamp"/>
    <property type="match status" value="1"/>
</dbReference>
<comment type="caution">
    <text evidence="6">The sequence shown here is derived from an EMBL/GenBank/DDBJ whole genome shotgun (WGS) entry which is preliminary data.</text>
</comment>
<dbReference type="InterPro" id="IPR001753">
    <property type="entry name" value="Enoyl-CoA_hydra/iso"/>
</dbReference>
<dbReference type="Proteomes" id="UP000078046">
    <property type="component" value="Unassembled WGS sequence"/>
</dbReference>
<dbReference type="PROSITE" id="PS51228">
    <property type="entry name" value="ACB_2"/>
    <property type="match status" value="1"/>
</dbReference>
<dbReference type="CDD" id="cd06558">
    <property type="entry name" value="crotonase-like"/>
    <property type="match status" value="1"/>
</dbReference>
<dbReference type="GO" id="GO:0005777">
    <property type="term" value="C:peroxisome"/>
    <property type="evidence" value="ECO:0007669"/>
    <property type="project" value="UniProtKB-SubCell"/>
</dbReference>